<dbReference type="InterPro" id="IPR011576">
    <property type="entry name" value="Pyridox_Oxase_N"/>
</dbReference>
<dbReference type="InterPro" id="IPR012349">
    <property type="entry name" value="Split_barrel_FMN-bd"/>
</dbReference>
<feature type="domain" description="Pyridoxamine 5'-phosphate oxidase N-terminal" evidence="1">
    <location>
        <begin position="9"/>
        <end position="126"/>
    </location>
</feature>
<dbReference type="Proteomes" id="UP001060368">
    <property type="component" value="Chromosome"/>
</dbReference>
<dbReference type="GeneID" id="74308735"/>
<dbReference type="PANTHER" id="PTHR40660">
    <property type="entry name" value="5'-PHOSPHATE OXIDASE PUTATIVE DOMAIN-CONTAINING PROTEIN-RELATED"/>
    <property type="match status" value="1"/>
</dbReference>
<dbReference type="KEGG" id="mend:L6E24_13485"/>
<accession>A0A9E7PRM8</accession>
<dbReference type="Pfam" id="PF01243">
    <property type="entry name" value="PNPOx_N"/>
    <property type="match status" value="1"/>
</dbReference>
<dbReference type="SUPFAM" id="SSF50475">
    <property type="entry name" value="FMN-binding split barrel"/>
    <property type="match status" value="1"/>
</dbReference>
<dbReference type="EMBL" id="CP096115">
    <property type="protein sequence ID" value="UUX92332.1"/>
    <property type="molecule type" value="Genomic_DNA"/>
</dbReference>
<dbReference type="AlphaFoldDB" id="A0A9E7PRM8"/>
<dbReference type="PANTHER" id="PTHR40660:SF1">
    <property type="entry name" value="5'-PHOSPHATE OXIDASE PUTATIVE DOMAIN-CONTAINING PROTEIN-RELATED"/>
    <property type="match status" value="1"/>
</dbReference>
<proteinExistence type="predicted"/>
<reference evidence="2" key="1">
    <citation type="submission" date="2022-04" db="EMBL/GenBank/DDBJ databases">
        <title>Complete genome of Methanoplanus endosymbiosus DSM 3599.</title>
        <authorList>
            <person name="Chen S.-C."/>
            <person name="You Y.-T."/>
            <person name="Zhou Y.-Z."/>
            <person name="Lai M.-C."/>
        </authorList>
    </citation>
    <scope>NUCLEOTIDE SEQUENCE</scope>
    <source>
        <strain evidence="2">DSM 3599</strain>
    </source>
</reference>
<gene>
    <name evidence="2" type="ORF">L6E24_13485</name>
</gene>
<sequence>MVKLSEDMKEVYRKNMEKLFAVPMATTSAEGVPNVAPMASVWLEDDETFWIGDNFMVKTLNNLKANPKVALYFWNPENKRCLQVKGDAEIKTEGPDYEAARKRIKDAKPQMPAKSLIVIKITEVFECTPGKVAGQKLL</sequence>
<protein>
    <submittedName>
        <fullName evidence="2">Pyridoxamine 5'-phosphate oxidase family protein</fullName>
    </submittedName>
</protein>
<dbReference type="RefSeq" id="WP_257742482.1">
    <property type="nucleotide sequence ID" value="NZ_CP096115.1"/>
</dbReference>
<evidence type="ECO:0000313" key="3">
    <source>
        <dbReference type="Proteomes" id="UP001060368"/>
    </source>
</evidence>
<name>A0A9E7PRM8_9EURY</name>
<keyword evidence="3" id="KW-1185">Reference proteome</keyword>
<dbReference type="Gene3D" id="2.30.110.10">
    <property type="entry name" value="Electron Transport, Fmn-binding Protein, Chain A"/>
    <property type="match status" value="1"/>
</dbReference>
<evidence type="ECO:0000313" key="2">
    <source>
        <dbReference type="EMBL" id="UUX92332.1"/>
    </source>
</evidence>
<evidence type="ECO:0000259" key="1">
    <source>
        <dbReference type="Pfam" id="PF01243"/>
    </source>
</evidence>
<organism evidence="2 3">
    <name type="scientific">Methanoplanus endosymbiosus</name>
    <dbReference type="NCBI Taxonomy" id="33865"/>
    <lineage>
        <taxon>Archaea</taxon>
        <taxon>Methanobacteriati</taxon>
        <taxon>Methanobacteriota</taxon>
        <taxon>Stenosarchaea group</taxon>
        <taxon>Methanomicrobia</taxon>
        <taxon>Methanomicrobiales</taxon>
        <taxon>Methanomicrobiaceae</taxon>
        <taxon>Methanoplanus</taxon>
    </lineage>
</organism>